<gene>
    <name evidence="1" type="ORF">HMPREF9333_01643</name>
</gene>
<dbReference type="STRING" id="679200.HMPREF9333_01643"/>
<name>G5GJA3_9FIRM</name>
<organism evidence="1 2">
    <name type="scientific">Johnsonella ignava ATCC 51276</name>
    <dbReference type="NCBI Taxonomy" id="679200"/>
    <lineage>
        <taxon>Bacteria</taxon>
        <taxon>Bacillati</taxon>
        <taxon>Bacillota</taxon>
        <taxon>Clostridia</taxon>
        <taxon>Lachnospirales</taxon>
        <taxon>Lachnospiraceae</taxon>
        <taxon>Johnsonella</taxon>
    </lineage>
</organism>
<evidence type="ECO:0000313" key="1">
    <source>
        <dbReference type="EMBL" id="EHI55228.1"/>
    </source>
</evidence>
<dbReference type="OrthoDB" id="9777019at2"/>
<proteinExistence type="predicted"/>
<dbReference type="eggNOG" id="COG1192">
    <property type="taxonomic scope" value="Bacteria"/>
</dbReference>
<evidence type="ECO:0000313" key="2">
    <source>
        <dbReference type="Proteomes" id="UP000003011"/>
    </source>
</evidence>
<evidence type="ECO:0008006" key="3">
    <source>
        <dbReference type="Google" id="ProtNLM"/>
    </source>
</evidence>
<dbReference type="Gene3D" id="3.40.50.10850">
    <property type="entry name" value="Ntrc-like two-domain protein"/>
    <property type="match status" value="1"/>
</dbReference>
<dbReference type="InterPro" id="IPR027417">
    <property type="entry name" value="P-loop_NTPase"/>
</dbReference>
<dbReference type="Proteomes" id="UP000003011">
    <property type="component" value="Unassembled WGS sequence"/>
</dbReference>
<dbReference type="RefSeq" id="WP_005541409.1">
    <property type="nucleotide sequence ID" value="NZ_JH378834.1"/>
</dbReference>
<dbReference type="SUPFAM" id="SSF52540">
    <property type="entry name" value="P-loop containing nucleoside triphosphate hydrolases"/>
    <property type="match status" value="1"/>
</dbReference>
<dbReference type="HOGENOM" id="CLU_062212_0_0_9"/>
<comment type="caution">
    <text evidence="1">The sequence shown here is derived from an EMBL/GenBank/DDBJ whole genome shotgun (WGS) entry which is preliminary data.</text>
</comment>
<dbReference type="AlphaFoldDB" id="G5GJA3"/>
<dbReference type="EMBL" id="ACZL01000026">
    <property type="protein sequence ID" value="EHI55228.1"/>
    <property type="molecule type" value="Genomic_DNA"/>
</dbReference>
<keyword evidence="2" id="KW-1185">Reference proteome</keyword>
<reference evidence="1 2" key="1">
    <citation type="submission" date="2011-08" db="EMBL/GenBank/DDBJ databases">
        <title>The Genome Sequence of Johnsonella ignava ATCC 51276.</title>
        <authorList>
            <consortium name="The Broad Institute Genome Sequencing Platform"/>
            <person name="Earl A."/>
            <person name="Ward D."/>
            <person name="Feldgarden M."/>
            <person name="Gevers D."/>
            <person name="Izard J."/>
            <person name="Blanton J.M."/>
            <person name="Baranova O.V."/>
            <person name="Dewhirst F.E."/>
            <person name="Young S.K."/>
            <person name="Zeng Q."/>
            <person name="Gargeya S."/>
            <person name="Fitzgerald M."/>
            <person name="Haas B."/>
            <person name="Abouelleil A."/>
            <person name="Alvarado L."/>
            <person name="Arachchi H.M."/>
            <person name="Berlin A."/>
            <person name="Brown A."/>
            <person name="Chapman S.B."/>
            <person name="Chen Z."/>
            <person name="Dunbar C."/>
            <person name="Freedman E."/>
            <person name="Gearin G."/>
            <person name="Gellesch M."/>
            <person name="Goldberg J."/>
            <person name="Griggs A."/>
            <person name="Gujja S."/>
            <person name="Heiman D."/>
            <person name="Howarth C."/>
            <person name="Larson L."/>
            <person name="Lui A."/>
            <person name="MacDonald P.J.P."/>
            <person name="Montmayeur A."/>
            <person name="Murphy C."/>
            <person name="Neiman D."/>
            <person name="Pearson M."/>
            <person name="Priest M."/>
            <person name="Roberts A."/>
            <person name="Saif S."/>
            <person name="Shea T."/>
            <person name="Shenoy N."/>
            <person name="Sisk P."/>
            <person name="Stolte C."/>
            <person name="Sykes S."/>
            <person name="Wortman J."/>
            <person name="Nusbaum C."/>
            <person name="Birren B."/>
        </authorList>
    </citation>
    <scope>NUCLEOTIDE SEQUENCE [LARGE SCALE GENOMIC DNA]</scope>
    <source>
        <strain evidence="1 2">ATCC 51276</strain>
    </source>
</reference>
<protein>
    <recommendedName>
        <fullName evidence="3">CobQ/CobB/MinD/ParA nucleotide binding domain-containing protein</fullName>
    </recommendedName>
</protein>
<accession>G5GJA3</accession>
<dbReference type="Gene3D" id="3.40.50.300">
    <property type="entry name" value="P-loop containing nucleotide triphosphate hydrolases"/>
    <property type="match status" value="1"/>
</dbReference>
<sequence length="337" mass="38623">MRHILAVIDTDTRYAEKLADYINKTGRLPFKAVVYSGVETYETEASSFICEICLISEELYKDFNPGKKPGSIIILSGEGLVKKSDIFEDSNPPRAILKYIDADEIISEILRMYTPSNEALFLRLAGRQSKIIGVYSPVNRCGKTEHAAAISMISEERKKTLFISFDEYKGIFLMEEKNFNTDLSDVLYCFKKGNYSWDKLSKAAYTLQGLNFIPPARYIEDVAELSVNELSEIIIKIAKDSNYEFLVIDFGMLGKRALELLELCDKIYMPLIADKASERKVEEFYSYLSVTGRESVREKIESFYYPYEVHKNIERVQDIPYTPLGEYWRNKLSGGLS</sequence>